<protein>
    <recommendedName>
        <fullName evidence="2">F-box domain-containing protein</fullName>
    </recommendedName>
</protein>
<dbReference type="CDD" id="cd22086">
    <property type="entry name" value="F-box_EMI"/>
    <property type="match status" value="1"/>
</dbReference>
<dbReference type="AlphaFoldDB" id="A0A1Y1K664"/>
<dbReference type="GO" id="GO:0005634">
    <property type="term" value="C:nucleus"/>
    <property type="evidence" value="ECO:0007669"/>
    <property type="project" value="TreeGrafter"/>
</dbReference>
<dbReference type="Gene3D" id="1.20.1280.50">
    <property type="match status" value="1"/>
</dbReference>
<dbReference type="PANTHER" id="PTHR15493:SF9">
    <property type="entry name" value="GH14043P"/>
    <property type="match status" value="1"/>
</dbReference>
<feature type="region of interest" description="Disordered" evidence="1">
    <location>
        <begin position="97"/>
        <end position="138"/>
    </location>
</feature>
<dbReference type="InterPro" id="IPR001810">
    <property type="entry name" value="F-box_dom"/>
</dbReference>
<feature type="region of interest" description="Disordered" evidence="1">
    <location>
        <begin position="1"/>
        <end position="43"/>
    </location>
</feature>
<reference evidence="3" key="1">
    <citation type="journal article" date="2016" name="Sci. Rep.">
        <title>Molecular characterization of firefly nuptial gifts: a multi-omics approach sheds light on postcopulatory sexual selection.</title>
        <authorList>
            <person name="Al-Wathiqui N."/>
            <person name="Fallon T.R."/>
            <person name="South A."/>
            <person name="Weng J.K."/>
            <person name="Lewis S.M."/>
        </authorList>
    </citation>
    <scope>NUCLEOTIDE SEQUENCE</scope>
</reference>
<feature type="compositionally biased region" description="Polar residues" evidence="1">
    <location>
        <begin position="14"/>
        <end position="37"/>
    </location>
</feature>
<dbReference type="InterPro" id="IPR047147">
    <property type="entry name" value="FBX5_43"/>
</dbReference>
<accession>A0A1Y1K664</accession>
<evidence type="ECO:0000259" key="2">
    <source>
        <dbReference type="Pfam" id="PF12937"/>
    </source>
</evidence>
<sequence length="346" mass="39755">MDSYHSVSEDSGCVISQSDKSSSVGFSYTETPTSALPTSRKRKFSQDTYSQSHEWTFTFEESNANNFMSSTLNESLTKSLEKCNLYTPNFYIERSPSEKSEKRYKLDDSPEFQPKTRSAPSTPTKHLEDQELSPNCKSKSEPLSYCYYTPDVKLGNQEKFALLYPNIHPTVSPTKLKTPEKLREFLKKLNSPAKKRLFEPAERPTTDPIVLFTVKYNVRHVVAMIFDYLSPRDLCTISRVSKVWRRALLHDHKAFPRYYTYSQEYNSNKENVGDSFCFREPDTPPLSPDTDSFRRCTKVGGGEAKNRAFTRSSRSTRFFPCFDYRSSPGSLLVKVSTSAYVVWNPL</sequence>
<evidence type="ECO:0000313" key="3">
    <source>
        <dbReference type="EMBL" id="JAV54287.1"/>
    </source>
</evidence>
<dbReference type="PANTHER" id="PTHR15493">
    <property type="entry name" value="F-BOX ONLY PROTEIN 5 AND 43"/>
    <property type="match status" value="1"/>
</dbReference>
<organism evidence="3">
    <name type="scientific">Photinus pyralis</name>
    <name type="common">Common eastern firefly</name>
    <name type="synonym">Lampyris pyralis</name>
    <dbReference type="NCBI Taxonomy" id="7054"/>
    <lineage>
        <taxon>Eukaryota</taxon>
        <taxon>Metazoa</taxon>
        <taxon>Ecdysozoa</taxon>
        <taxon>Arthropoda</taxon>
        <taxon>Hexapoda</taxon>
        <taxon>Insecta</taxon>
        <taxon>Pterygota</taxon>
        <taxon>Neoptera</taxon>
        <taxon>Endopterygota</taxon>
        <taxon>Coleoptera</taxon>
        <taxon>Polyphaga</taxon>
        <taxon>Elateriformia</taxon>
        <taxon>Elateroidea</taxon>
        <taxon>Lampyridae</taxon>
        <taxon>Lampyrinae</taxon>
        <taxon>Photinus</taxon>
    </lineage>
</organism>
<feature type="compositionally biased region" description="Basic and acidic residues" evidence="1">
    <location>
        <begin position="97"/>
        <end position="108"/>
    </location>
</feature>
<dbReference type="EMBL" id="GEZM01097296">
    <property type="protein sequence ID" value="JAV54287.1"/>
    <property type="molecule type" value="Transcribed_RNA"/>
</dbReference>
<dbReference type="GO" id="GO:0007088">
    <property type="term" value="P:regulation of mitotic nuclear division"/>
    <property type="evidence" value="ECO:0007669"/>
    <property type="project" value="InterPro"/>
</dbReference>
<feature type="domain" description="F-box" evidence="2">
    <location>
        <begin position="221"/>
        <end position="251"/>
    </location>
</feature>
<proteinExistence type="predicted"/>
<feature type="compositionally biased region" description="Polar residues" evidence="1">
    <location>
        <begin position="115"/>
        <end position="124"/>
    </location>
</feature>
<dbReference type="Pfam" id="PF12937">
    <property type="entry name" value="F-box-like"/>
    <property type="match status" value="1"/>
</dbReference>
<evidence type="ECO:0000256" key="1">
    <source>
        <dbReference type="SAM" id="MobiDB-lite"/>
    </source>
</evidence>
<dbReference type="InterPro" id="IPR036047">
    <property type="entry name" value="F-box-like_dom_sf"/>
</dbReference>
<name>A0A1Y1K664_PHOPY</name>
<dbReference type="GO" id="GO:0045835">
    <property type="term" value="P:negative regulation of meiotic nuclear division"/>
    <property type="evidence" value="ECO:0007669"/>
    <property type="project" value="InterPro"/>
</dbReference>
<dbReference type="SUPFAM" id="SSF81383">
    <property type="entry name" value="F-box domain"/>
    <property type="match status" value="1"/>
</dbReference>